<feature type="compositionally biased region" description="Basic and acidic residues" evidence="20">
    <location>
        <begin position="2067"/>
        <end position="2077"/>
    </location>
</feature>
<feature type="compositionally biased region" description="Basic and acidic residues" evidence="20">
    <location>
        <begin position="764"/>
        <end position="783"/>
    </location>
</feature>
<keyword evidence="6 21" id="KW-0812">Transmembrane</keyword>
<evidence type="ECO:0000256" key="11">
    <source>
        <dbReference type="ARBA" id="ARBA00022989"/>
    </source>
</evidence>
<feature type="compositionally biased region" description="Basic and acidic residues" evidence="20">
    <location>
        <begin position="837"/>
        <end position="858"/>
    </location>
</feature>
<feature type="transmembrane region" description="Helical" evidence="21">
    <location>
        <begin position="1252"/>
        <end position="1274"/>
    </location>
</feature>
<keyword evidence="4 18" id="KW-0109">Calcium transport</keyword>
<dbReference type="Gene3D" id="6.10.250.2180">
    <property type="match status" value="1"/>
</dbReference>
<feature type="compositionally biased region" description="Basic and acidic residues" evidence="20">
    <location>
        <begin position="727"/>
        <end position="744"/>
    </location>
</feature>
<dbReference type="InterPro" id="IPR031649">
    <property type="entry name" value="GPHH_dom"/>
</dbReference>
<evidence type="ECO:0000256" key="14">
    <source>
        <dbReference type="ARBA" id="ARBA00023157"/>
    </source>
</evidence>
<feature type="compositionally biased region" description="Basic and acidic residues" evidence="20">
    <location>
        <begin position="688"/>
        <end position="697"/>
    </location>
</feature>
<feature type="transmembrane region" description="Helical" evidence="21">
    <location>
        <begin position="1118"/>
        <end position="1137"/>
    </location>
</feature>
<evidence type="ECO:0000256" key="16">
    <source>
        <dbReference type="ARBA" id="ARBA00036634"/>
    </source>
</evidence>
<feature type="transmembrane region" description="Helical" evidence="21">
    <location>
        <begin position="98"/>
        <end position="117"/>
    </location>
</feature>
<evidence type="ECO:0000259" key="22">
    <source>
        <dbReference type="SMART" id="SM01062"/>
    </source>
</evidence>
<feature type="region of interest" description="Disordered" evidence="20">
    <location>
        <begin position="688"/>
        <end position="1097"/>
    </location>
</feature>
<evidence type="ECO:0000256" key="2">
    <source>
        <dbReference type="ARBA" id="ARBA00022448"/>
    </source>
</evidence>
<feature type="transmembrane region" description="Helical" evidence="21">
    <location>
        <begin position="563"/>
        <end position="587"/>
    </location>
</feature>
<feature type="compositionally biased region" description="Basic and acidic residues" evidence="20">
    <location>
        <begin position="2096"/>
        <end position="2132"/>
    </location>
</feature>
<dbReference type="RefSeq" id="XP_053075770.1">
    <property type="nucleotide sequence ID" value="XM_053219795.1"/>
</dbReference>
<feature type="transmembrane region" description="Helical" evidence="21">
    <location>
        <begin position="1364"/>
        <end position="1389"/>
    </location>
</feature>
<dbReference type="InterPro" id="IPR027359">
    <property type="entry name" value="Volt_channel_dom_sf"/>
</dbReference>
<evidence type="ECO:0000256" key="7">
    <source>
        <dbReference type="ARBA" id="ARBA00022723"/>
    </source>
</evidence>
<reference evidence="24" key="1">
    <citation type="submission" date="2025-08" db="UniProtKB">
        <authorList>
            <consortium name="RefSeq"/>
        </authorList>
    </citation>
    <scope>IDENTIFICATION</scope>
    <source>
        <tissue evidence="24">Blood</tissue>
    </source>
</reference>
<feature type="compositionally biased region" description="Polar residues" evidence="20">
    <location>
        <begin position="1016"/>
        <end position="1034"/>
    </location>
</feature>
<evidence type="ECO:0000256" key="18">
    <source>
        <dbReference type="RuleBase" id="RU003808"/>
    </source>
</evidence>
<feature type="transmembrane region" description="Helical" evidence="21">
    <location>
        <begin position="1566"/>
        <end position="1584"/>
    </location>
</feature>
<dbReference type="PANTHER" id="PTHR45628:SF3">
    <property type="entry name" value="VOLTAGE-DEPENDENT P_Q-TYPE CALCIUM CHANNEL SUBUNIT ALPHA-1A"/>
    <property type="match status" value="1"/>
</dbReference>
<feature type="compositionally biased region" description="Basic and acidic residues" evidence="20">
    <location>
        <begin position="793"/>
        <end position="802"/>
    </location>
</feature>
<dbReference type="PRINTS" id="PR00167">
    <property type="entry name" value="CACHANNEL"/>
</dbReference>
<evidence type="ECO:0000256" key="4">
    <source>
        <dbReference type="ARBA" id="ARBA00022568"/>
    </source>
</evidence>
<feature type="transmembrane region" description="Helical" evidence="21">
    <location>
        <begin position="1445"/>
        <end position="1463"/>
    </location>
</feature>
<comment type="catalytic activity">
    <reaction evidence="16">
        <text>Ca(2+)(in) = Ca(2+)(out)</text>
        <dbReference type="Rhea" id="RHEA:29671"/>
        <dbReference type="ChEBI" id="CHEBI:29108"/>
    </reaction>
</comment>
<gene>
    <name evidence="24" type="primary">CACNA1A</name>
</gene>
<dbReference type="InterPro" id="IPR014873">
    <property type="entry name" value="VDCC_a1su_IQ"/>
</dbReference>
<dbReference type="PRINTS" id="PR01632">
    <property type="entry name" value="PQVDCCALPHA1"/>
</dbReference>
<dbReference type="InterPro" id="IPR005821">
    <property type="entry name" value="Ion_trans_dom"/>
</dbReference>
<dbReference type="InterPro" id="IPR005448">
    <property type="entry name" value="CACNA1A"/>
</dbReference>
<accession>A0ABM3PVR6</accession>
<keyword evidence="13 21" id="KW-0472">Membrane</keyword>
<dbReference type="PANTHER" id="PTHR45628">
    <property type="entry name" value="VOLTAGE-DEPENDENT CALCIUM CHANNEL TYPE A SUBUNIT ALPHA-1"/>
    <property type="match status" value="1"/>
</dbReference>
<organism evidence="23 24">
    <name type="scientific">Acinonyx jubatus</name>
    <name type="common">Cheetah</name>
    <dbReference type="NCBI Taxonomy" id="32536"/>
    <lineage>
        <taxon>Eukaryota</taxon>
        <taxon>Metazoa</taxon>
        <taxon>Chordata</taxon>
        <taxon>Craniata</taxon>
        <taxon>Vertebrata</taxon>
        <taxon>Euteleostomi</taxon>
        <taxon>Mammalia</taxon>
        <taxon>Eutheria</taxon>
        <taxon>Laurasiatheria</taxon>
        <taxon>Carnivora</taxon>
        <taxon>Feliformia</taxon>
        <taxon>Felidae</taxon>
        <taxon>Felinae</taxon>
        <taxon>Acinonyx</taxon>
    </lineage>
</organism>
<evidence type="ECO:0000256" key="19">
    <source>
        <dbReference type="SAM" id="Coils"/>
    </source>
</evidence>
<dbReference type="SMART" id="SM01062">
    <property type="entry name" value="Ca_chan_IQ"/>
    <property type="match status" value="1"/>
</dbReference>
<evidence type="ECO:0000313" key="23">
    <source>
        <dbReference type="Proteomes" id="UP001652583"/>
    </source>
</evidence>
<proteinExistence type="inferred from homology"/>
<keyword evidence="7" id="KW-0479">Metal-binding</keyword>
<feature type="compositionally biased region" description="Basic residues" evidence="20">
    <location>
        <begin position="2078"/>
        <end position="2095"/>
    </location>
</feature>
<feature type="compositionally biased region" description="Basic and acidic residues" evidence="20">
    <location>
        <begin position="2009"/>
        <end position="2026"/>
    </location>
</feature>
<feature type="compositionally biased region" description="Polar residues" evidence="20">
    <location>
        <begin position="968"/>
        <end position="978"/>
    </location>
</feature>
<comment type="subcellular location">
    <subcellularLocation>
        <location evidence="1">Cell membrane</location>
        <topology evidence="1">Multi-pass membrane protein</topology>
    </subcellularLocation>
    <subcellularLocation>
        <location evidence="18">Membrane</location>
        <topology evidence="18">Multi-pass membrane protein</topology>
    </subcellularLocation>
</comment>
<feature type="transmembrane region" description="Helical" evidence="21">
    <location>
        <begin position="1662"/>
        <end position="1686"/>
    </location>
</feature>
<dbReference type="Pfam" id="PF08763">
    <property type="entry name" value="Ca_chan_IQ"/>
    <property type="match status" value="1"/>
</dbReference>
<keyword evidence="10 18" id="KW-0851">Voltage-gated channel</keyword>
<feature type="coiled-coil region" evidence="19">
    <location>
        <begin position="583"/>
        <end position="619"/>
    </location>
</feature>
<evidence type="ECO:0000256" key="8">
    <source>
        <dbReference type="ARBA" id="ARBA00022737"/>
    </source>
</evidence>
<evidence type="ECO:0000256" key="10">
    <source>
        <dbReference type="ARBA" id="ARBA00022882"/>
    </source>
</evidence>
<evidence type="ECO:0000256" key="1">
    <source>
        <dbReference type="ARBA" id="ARBA00004651"/>
    </source>
</evidence>
<keyword evidence="14" id="KW-1015">Disulfide bond</keyword>
<dbReference type="Pfam" id="PF00520">
    <property type="entry name" value="Ion_trans"/>
    <property type="match status" value="4"/>
</dbReference>
<feature type="compositionally biased region" description="Polar residues" evidence="20">
    <location>
        <begin position="1901"/>
        <end position="1921"/>
    </location>
</feature>
<feature type="transmembrane region" description="Helical" evidence="21">
    <location>
        <begin position="1475"/>
        <end position="1498"/>
    </location>
</feature>
<feature type="compositionally biased region" description="Low complexity" evidence="20">
    <location>
        <begin position="2186"/>
        <end position="2215"/>
    </location>
</feature>
<feature type="compositionally biased region" description="Low complexity" evidence="20">
    <location>
        <begin position="2136"/>
        <end position="2154"/>
    </location>
</feature>
<feature type="transmembrane region" description="Helical" evidence="21">
    <location>
        <begin position="392"/>
        <end position="412"/>
    </location>
</feature>
<evidence type="ECO:0000256" key="13">
    <source>
        <dbReference type="ARBA" id="ARBA00023136"/>
    </source>
</evidence>
<feature type="compositionally biased region" description="Polar residues" evidence="20">
    <location>
        <begin position="1988"/>
        <end position="1997"/>
    </location>
</feature>
<feature type="transmembrane region" description="Helical" evidence="21">
    <location>
        <begin position="487"/>
        <end position="509"/>
    </location>
</feature>
<keyword evidence="11 21" id="KW-1133">Transmembrane helix</keyword>
<evidence type="ECO:0000256" key="20">
    <source>
        <dbReference type="SAM" id="MobiDB-lite"/>
    </source>
</evidence>
<feature type="region of interest" description="Disordered" evidence="20">
    <location>
        <begin position="1858"/>
        <end position="2366"/>
    </location>
</feature>
<feature type="compositionally biased region" description="Acidic residues" evidence="20">
    <location>
        <begin position="1077"/>
        <end position="1087"/>
    </location>
</feature>
<dbReference type="Gene3D" id="1.20.120.350">
    <property type="entry name" value="Voltage-gated potassium channels. Chain C"/>
    <property type="match status" value="4"/>
</dbReference>
<dbReference type="InterPro" id="IPR050599">
    <property type="entry name" value="VDCC_alpha-1_subunit"/>
</dbReference>
<dbReference type="Gene3D" id="6.10.250.2500">
    <property type="match status" value="1"/>
</dbReference>
<name>A0ABM3PVR6_ACIJB</name>
<comment type="function">
    <text evidence="18">Voltage-sensitive calcium channels (VSCC) mediate the entry of calcium ions into excitable cells and are also involved in a variety of calcium-dependent processes, including muscle contraction, hormone or neurotransmitter release, gene expression, cell motility, cell division and cell death. The isoform alpha-1A gives rise to P and/or Q-type calcium currents.</text>
</comment>
<dbReference type="SUPFAM" id="SSF81324">
    <property type="entry name" value="Voltage-gated potassium channels"/>
    <property type="match status" value="4"/>
</dbReference>
<evidence type="ECO:0000256" key="6">
    <source>
        <dbReference type="ARBA" id="ARBA00022692"/>
    </source>
</evidence>
<keyword evidence="8" id="KW-0677">Repeat</keyword>
<feature type="compositionally biased region" description="Polar residues" evidence="20">
    <location>
        <begin position="1931"/>
        <end position="1941"/>
    </location>
</feature>
<dbReference type="Proteomes" id="UP001652583">
    <property type="component" value="Chromosome A2"/>
</dbReference>
<dbReference type="InterPro" id="IPR002077">
    <property type="entry name" value="VDCCAlpha1"/>
</dbReference>
<feature type="compositionally biased region" description="Low complexity" evidence="20">
    <location>
        <begin position="2295"/>
        <end position="2314"/>
    </location>
</feature>
<keyword evidence="23" id="KW-1185">Reference proteome</keyword>
<dbReference type="Pfam" id="PF16905">
    <property type="entry name" value="GPHH"/>
    <property type="match status" value="1"/>
</dbReference>
<evidence type="ECO:0000256" key="3">
    <source>
        <dbReference type="ARBA" id="ARBA00022475"/>
    </source>
</evidence>
<keyword evidence="15" id="KW-0407">Ion channel</keyword>
<evidence type="ECO:0000256" key="9">
    <source>
        <dbReference type="ARBA" id="ARBA00022837"/>
    </source>
</evidence>
<feature type="transmembrane region" description="Helical" evidence="21">
    <location>
        <begin position="12"/>
        <end position="31"/>
    </location>
</feature>
<keyword evidence="5 18" id="KW-0107">Calcium channel</keyword>
<sequence>MSERLDDTEPYFIGIFCFEAGIKIIALGFAFHKGSYLRNGWNVMDFVVVLTGILATVGTEFDLRTLRAVRVLRPLKLVSGIPSLQVVLKSIMKAMIPLLQIGLLLFFAILIFAIIGLEFYMGKFHTTCFEEGTDDIQGESPAPCGTEEPARTCPNGTKCQPYWEGPNNGITQFDNILFAVLTVFQCITMEGWTDLLYNSNDASGNTWNWLYFIPLIIIGSFFMLNLVLGVLSGEFAKERERVENRRAFLKLRRQQQIERELNGYMEWISKAEEVILAEDETDGEQRHPFDVGALRRATIKKSKTDLLNPEEAEDQLADIASVGSPFARASIKSAKLENSTFFHKKERRMRFYIRRMVKTQAFYWTVLSLVALNTLCVAIVHYNQPEWLSDFLYYAEFIFLGLFMSEMFIKMYGLGTRPYFHSSFNCFDCGVIIGSIFEVIWAVIKPGTSFGISVLRALRLLRIFKVTKYWASLRNLVVSLLNSMKSIISLLFLLFLFIVVFALLGMQLFGGQFNFDEGTPPTNFDTFPAAIMTVFQILTGEDWNEVMYDGIKSQGGVQGGMVFSIYFIVLTLFGNYTLLNVFLAIAVDNLANAQELTKDEQEEEEAANQKLALQKAKEVAEVSPLSAANMSIAVKEQQKNQKPTKSVWEQRTSEMRKQNLLASREALYNEMDPDERWKASYARHLRPDMKTHLDRPLVVDPQENRNNNTNKSRAAEPTVDQRLGQQRAEDFLRKQARYHDRARDPSGSMGLDPRRPWAGSQEAELSREGPYGRESDHHAREGGLEQPGFWEGEAERGKAGDPHRRHAHRQGGSRESRSGSPRTGADGEPRRHRAHRRPGEEGAEDKAERRSRHREGSRPARGGEGGEGDGPEGGERRRRHRHGPPASYEADAARREDRERRHRRRKENQGSGVPVSGPNLSTTRPIQQDLGRQDPPLAEDIDNMRNNKLATAGSAGAHDSLGRPGLPQSPSRTGNSTDPGPAPAPPAVAANPQNAAGRRAPNNPGDPSDPGPPKTPENSLIVTNPSSTQTNSAKTARKPDHTTVDIPPACPPPLNHTVVQVNKNANPDPLPKKEEEKKEEEEDDPGEDGPKPMPPYSSMFILSTTNPLRRLCHYILNLRYFEMCILMVIAMSSIALAAEDPVQPNAPRNNVLRYFDYVFTGVFTFEMVIKMIDLGLVLHQGAYFRDLWNILDFIVVSGALVAFAFTGNSKGKDINTIKSLRVLRVLRPLKTIKRLPKLKAVFDCVVNSLKNVFNILIVYMLFMFIFAVVAVQLFKGKFFHCTDESKEFEKDCRGKYLLYEKNEVKARDRQWKKYEFHYDNVLWALLTLFTVSTGEGWPQVLKHSVDATFENQGPSPGYRMEMSIFYVVYFVVFPFFFVNIFVALIIITFQEQGDKMMEEYSLEKNERACIDFAISAKPLTRHMPQNKQSFQYRMWQFVVSPPFEYTIMAMIALNTIVLMMKFYGASVAYENALRVFNIVFTSLFSLECLLKVMAFGILNYFRDAWNIFDFVTVLGSITDILVTEFGNNFINLSFLRLFRAARLIKLLRQGYTIRILLWTFVQSFKALPYVCLLIAMLFFIYAIIGMQVFGNIGIDVEDEDSDEDEFQITEHNNFRTFFQALMLLFRSATGEAWHNIMLSCLSGKPCDKNSGILTPECGNEFAYFYFVSFIFLCSFLMLNLFVAVIMDNFEYLTRDSSILGPHHLDEYVRVWAEYDPAAWGRMPYPDMYQMLRHMSPPLGLGKKCPARVAYKRLLRMDLPVADDNTVHFNSTLMALIRTALDIKIAKGGADKQQMDAELRKEMMAIWPNLSQKTLDLLVTPHKSTDLTVGKIYAAMMIMEYYRQSKAKKLQALREEQNRTPLMFQRMEPPSPTQEGGPGQNALPSSQLDPGGGLLAHESSMKESPSWVTQRAQEMFQKTGTWSPERGPPTDMPNSQPNSQSVEMREMGRDGYSDSEHYVPMEGQARAASMPRLPAENQRRRGRPRGNNLSTISDTSPMKRSASVLGPKARRLDDYSLERVPPEDTQHHHQRRRDRGHRASERSLGRYTDVDTGLGTDLSMTTQSGDLPSKERDQERGRPKDRKHRQHHHHHHHHHPPPSDKERYAQERPDHGRARARDQRWSRSPSEGREHMAHRQGSSSVSGSPAPSTSGTSTPRRGRRQLPQTPSTPRPHVSYSPVIRKAGGSGPPQQQQQQQPAARPGRAAPSGPRRYPGPAAEPLAGERPPAGGHGSSRSPAMERRGPGPARSESPRACRHGGARWPASEGPPGPRHHGYYRGSDYDEADGPGGGGGEEPRAAAYDAPPPARRACSPRTPRAPGPAACASPSRHGRRLPNGYYLAHGPARPRGPGPRRGLHEAYSETDDDDWC</sequence>
<keyword evidence="12" id="KW-0406">Ion transport</keyword>
<feature type="compositionally biased region" description="Basic and acidic residues" evidence="20">
    <location>
        <begin position="1942"/>
        <end position="1958"/>
    </location>
</feature>
<evidence type="ECO:0000256" key="12">
    <source>
        <dbReference type="ARBA" id="ARBA00023065"/>
    </source>
</evidence>
<feature type="transmembrane region" description="Helical" evidence="21">
    <location>
        <begin position="209"/>
        <end position="231"/>
    </location>
</feature>
<dbReference type="Gene3D" id="1.10.287.70">
    <property type="match status" value="4"/>
</dbReference>
<evidence type="ECO:0000313" key="24">
    <source>
        <dbReference type="RefSeq" id="XP_053075770.1"/>
    </source>
</evidence>
<protein>
    <recommendedName>
        <fullName evidence="18">Voltage-dependent P/Q-type calcium channel subunit alpha</fullName>
    </recommendedName>
</protein>
<feature type="transmembrane region" description="Helical" evidence="21">
    <location>
        <begin position="1157"/>
        <end position="1178"/>
    </location>
</feature>
<keyword evidence="3" id="KW-1003">Cell membrane</keyword>
<evidence type="ECO:0000256" key="17">
    <source>
        <dbReference type="ARBA" id="ARBA00037936"/>
    </source>
</evidence>
<evidence type="ECO:0000256" key="15">
    <source>
        <dbReference type="ARBA" id="ARBA00023303"/>
    </source>
</evidence>
<keyword evidence="9 18" id="KW-0106">Calcium</keyword>
<feature type="transmembrane region" description="Helical" evidence="21">
    <location>
        <begin position="43"/>
        <end position="63"/>
    </location>
</feature>
<feature type="domain" description="Voltage-dependent calcium channel alpha-1 subunit IQ" evidence="22">
    <location>
        <begin position="1823"/>
        <end position="1857"/>
    </location>
</feature>
<feature type="compositionally biased region" description="Low complexity" evidence="20">
    <location>
        <begin position="987"/>
        <end position="1006"/>
    </location>
</feature>
<keyword evidence="19" id="KW-0175">Coiled coil</keyword>
<comment type="similarity">
    <text evidence="17">Belongs to the calcium channel alpha-1 subunit (TC 1.A.1.11) family. CACNA1A subfamily.</text>
</comment>
<feature type="transmembrane region" description="Helical" evidence="21">
    <location>
        <begin position="361"/>
        <end position="380"/>
    </location>
</feature>
<evidence type="ECO:0000256" key="21">
    <source>
        <dbReference type="SAM" id="Phobius"/>
    </source>
</evidence>
<feature type="transmembrane region" description="Helical" evidence="21">
    <location>
        <begin position="176"/>
        <end position="197"/>
    </location>
</feature>
<feature type="transmembrane region" description="Helical" evidence="21">
    <location>
        <begin position="1190"/>
        <end position="1207"/>
    </location>
</feature>
<dbReference type="GeneID" id="106986103"/>
<evidence type="ECO:0000256" key="5">
    <source>
        <dbReference type="ARBA" id="ARBA00022673"/>
    </source>
</evidence>
<keyword evidence="2" id="KW-0813">Transport</keyword>